<accession>A0A1B7Y8V6</accession>
<dbReference type="Pfam" id="PF11807">
    <property type="entry name" value="UstYa"/>
    <property type="match status" value="1"/>
</dbReference>
<keyword evidence="2" id="KW-0560">Oxidoreductase</keyword>
<comment type="similarity">
    <text evidence="3">Belongs to the ustYa family.</text>
</comment>
<dbReference type="InterPro" id="IPR021765">
    <property type="entry name" value="UstYa-like"/>
</dbReference>
<keyword evidence="6" id="KW-1185">Reference proteome</keyword>
<evidence type="ECO:0000256" key="1">
    <source>
        <dbReference type="ARBA" id="ARBA00004685"/>
    </source>
</evidence>
<keyword evidence="4" id="KW-0812">Transmembrane</keyword>
<dbReference type="GO" id="GO:0016491">
    <property type="term" value="F:oxidoreductase activity"/>
    <property type="evidence" value="ECO:0007669"/>
    <property type="project" value="UniProtKB-KW"/>
</dbReference>
<evidence type="ECO:0000256" key="2">
    <source>
        <dbReference type="ARBA" id="ARBA00023002"/>
    </source>
</evidence>
<feature type="transmembrane region" description="Helical" evidence="4">
    <location>
        <begin position="44"/>
        <end position="62"/>
    </location>
</feature>
<dbReference type="VEuPathDB" id="FungiDB:CH63R_07130"/>
<name>A0A1B7Y8V6_COLHI</name>
<keyword evidence="4" id="KW-0472">Membrane</keyword>
<keyword evidence="4" id="KW-1133">Transmembrane helix</keyword>
<organism evidence="5 6">
    <name type="scientific">Colletotrichum higginsianum (strain IMI 349063)</name>
    <name type="common">Crucifer anthracnose fungus</name>
    <dbReference type="NCBI Taxonomy" id="759273"/>
    <lineage>
        <taxon>Eukaryota</taxon>
        <taxon>Fungi</taxon>
        <taxon>Dikarya</taxon>
        <taxon>Ascomycota</taxon>
        <taxon>Pezizomycotina</taxon>
        <taxon>Sordariomycetes</taxon>
        <taxon>Hypocreomycetidae</taxon>
        <taxon>Glomerellales</taxon>
        <taxon>Glomerellaceae</taxon>
        <taxon>Colletotrichum</taxon>
        <taxon>Colletotrichum destructivum species complex</taxon>
    </lineage>
</organism>
<gene>
    <name evidence="5" type="ORF">CH63R_07130</name>
</gene>
<evidence type="ECO:0000313" key="5">
    <source>
        <dbReference type="EMBL" id="OBR08365.1"/>
    </source>
</evidence>
<sequence>MERQSNDDESIEYHDSSEYAGFLGKRHFQRKVSMPSRMHEWLRGLFYVSTTVLNIVAIILLVRVCSTSSAASAAEEASHVVPSYLETYTLNYTSKEESAIVRQRWQDLLPKGGGDIHISNHDQYKHLSEPWVDPRGNTLWKVSWAHQLHCLYLIMNDFNSVIQYGPTGKENQVKEGHFQVHTNYYFNYLQQSILCTSDITLEGKSTGSSIMFTSRLNLEAEDYDGPSFDDEKQAMLPSSIEKDASAKTSQRALLNYVLVSCNIFLLFFSVALFAIADQKQRGMMGQNAHLKAVNSYYPVAITAEEVVTLSKDPATAAH</sequence>
<evidence type="ECO:0000313" key="6">
    <source>
        <dbReference type="Proteomes" id="UP000092177"/>
    </source>
</evidence>
<evidence type="ECO:0000256" key="3">
    <source>
        <dbReference type="ARBA" id="ARBA00035112"/>
    </source>
</evidence>
<comment type="caution">
    <text evidence="5">The sequence shown here is derived from an EMBL/GenBank/DDBJ whole genome shotgun (WGS) entry which is preliminary data.</text>
</comment>
<dbReference type="Proteomes" id="UP000092177">
    <property type="component" value="Chromosome 5"/>
</dbReference>
<dbReference type="AlphaFoldDB" id="A0A1B7Y8V6"/>
<dbReference type="PANTHER" id="PTHR33365:SF11">
    <property type="entry name" value="TAT PATHWAY SIGNAL SEQUENCE"/>
    <property type="match status" value="1"/>
</dbReference>
<dbReference type="GeneID" id="28866212"/>
<feature type="transmembrane region" description="Helical" evidence="4">
    <location>
        <begin position="253"/>
        <end position="276"/>
    </location>
</feature>
<dbReference type="PANTHER" id="PTHR33365">
    <property type="entry name" value="YALI0B05434P"/>
    <property type="match status" value="1"/>
</dbReference>
<dbReference type="EMBL" id="LTAN01000005">
    <property type="protein sequence ID" value="OBR08365.1"/>
    <property type="molecule type" value="Genomic_DNA"/>
</dbReference>
<proteinExistence type="inferred from homology"/>
<comment type="pathway">
    <text evidence="1">Mycotoxin biosynthesis.</text>
</comment>
<reference evidence="6" key="1">
    <citation type="journal article" date="2017" name="BMC Genomics">
        <title>Gapless genome assembly of Colletotrichum higginsianum reveals chromosome structure and association of transposable elements with secondary metabolite gene clusters.</title>
        <authorList>
            <person name="Dallery J.-F."/>
            <person name="Lapalu N."/>
            <person name="Zampounis A."/>
            <person name="Pigne S."/>
            <person name="Luyten I."/>
            <person name="Amselem J."/>
            <person name="Wittenberg A.H.J."/>
            <person name="Zhou S."/>
            <person name="de Queiroz M.V."/>
            <person name="Robin G.P."/>
            <person name="Auger A."/>
            <person name="Hainaut M."/>
            <person name="Henrissat B."/>
            <person name="Kim K.-T."/>
            <person name="Lee Y.-H."/>
            <person name="Lespinet O."/>
            <person name="Schwartz D.C."/>
            <person name="Thon M.R."/>
            <person name="O'Connell R.J."/>
        </authorList>
    </citation>
    <scope>NUCLEOTIDE SEQUENCE [LARGE SCALE GENOMIC DNA]</scope>
    <source>
        <strain evidence="6">IMI 349063</strain>
    </source>
</reference>
<evidence type="ECO:0000256" key="4">
    <source>
        <dbReference type="SAM" id="Phobius"/>
    </source>
</evidence>
<dbReference type="RefSeq" id="XP_018156883.1">
    <property type="nucleotide sequence ID" value="XM_018302105.1"/>
</dbReference>
<dbReference type="GO" id="GO:0043386">
    <property type="term" value="P:mycotoxin biosynthetic process"/>
    <property type="evidence" value="ECO:0007669"/>
    <property type="project" value="InterPro"/>
</dbReference>
<dbReference type="KEGG" id="chig:CH63R_07130"/>
<protein>
    <submittedName>
        <fullName evidence="5">Uncharacterized protein</fullName>
    </submittedName>
</protein>